<reference evidence="6" key="1">
    <citation type="journal article" date="2020" name="Nature">
        <title>Giant virus diversity and host interactions through global metagenomics.</title>
        <authorList>
            <person name="Schulz F."/>
            <person name="Roux S."/>
            <person name="Paez-Espino D."/>
            <person name="Jungbluth S."/>
            <person name="Walsh D.A."/>
            <person name="Denef V.J."/>
            <person name="McMahon K.D."/>
            <person name="Konstantinidis K.T."/>
            <person name="Eloe-Fadrosh E.A."/>
            <person name="Kyrpides N.C."/>
            <person name="Woyke T."/>
        </authorList>
    </citation>
    <scope>NUCLEOTIDE SEQUENCE</scope>
    <source>
        <strain evidence="6">GVMAG-M-3300023179-27</strain>
    </source>
</reference>
<dbReference type="Pfam" id="PF17846">
    <property type="entry name" value="XRN_M"/>
    <property type="match status" value="2"/>
</dbReference>
<dbReference type="GO" id="GO:0005634">
    <property type="term" value="C:nucleus"/>
    <property type="evidence" value="ECO:0007669"/>
    <property type="project" value="TreeGrafter"/>
</dbReference>
<organism evidence="6">
    <name type="scientific">viral metagenome</name>
    <dbReference type="NCBI Taxonomy" id="1070528"/>
    <lineage>
        <taxon>unclassified sequences</taxon>
        <taxon>metagenomes</taxon>
        <taxon>organismal metagenomes</taxon>
    </lineage>
</organism>
<protein>
    <recommendedName>
        <fullName evidence="7">Xrn1 N-terminal domain-containing protein</fullName>
    </recommendedName>
</protein>
<keyword evidence="1" id="KW-0540">Nuclease</keyword>
<dbReference type="PANTHER" id="PTHR12341">
    <property type="entry name" value="5'-&gt;3' EXORIBONUCLEASE"/>
    <property type="match status" value="1"/>
</dbReference>
<feature type="domain" description="Xrn1 helical" evidence="5">
    <location>
        <begin position="386"/>
        <end position="563"/>
    </location>
</feature>
<feature type="domain" description="Xrn1 helical" evidence="5">
    <location>
        <begin position="278"/>
        <end position="360"/>
    </location>
</feature>
<dbReference type="Pfam" id="PF03159">
    <property type="entry name" value="XRN_N"/>
    <property type="match status" value="1"/>
</dbReference>
<name>A0A6C0EAE7_9ZZZZ</name>
<evidence type="ECO:0008006" key="7">
    <source>
        <dbReference type="Google" id="ProtNLM"/>
    </source>
</evidence>
<accession>A0A6C0EAE7</accession>
<feature type="domain" description="Xrn1 N-terminal" evidence="4">
    <location>
        <begin position="1"/>
        <end position="215"/>
    </location>
</feature>
<dbReference type="InterPro" id="IPR041412">
    <property type="entry name" value="Xrn1_helical"/>
</dbReference>
<dbReference type="InterPro" id="IPR004859">
    <property type="entry name" value="Xrn1_N"/>
</dbReference>
<evidence type="ECO:0000256" key="3">
    <source>
        <dbReference type="ARBA" id="ARBA00022839"/>
    </source>
</evidence>
<proteinExistence type="predicted"/>
<sequence>MGVPSFFQWLLRKYGENKILHTNIKKNTGALYLDANCLFHPQCFKVLKYCVKETDIDKLEDKMIARIINYIKYIIGIAIPTEYVYIAVDGVAPLAKIGQQRKRRYRSVDDNKIKSDLMKKFKIAHNDKWSNIVITPGTEFMDKLDKALNEFCKTQKKYKIYYSSYHEAGEGEHKILQHIKKSTMTNDAIVVYGLDADLIFLTLASKQKNIYLLREVTQLGLKRQNDDIYDPIIDVAEELLYVSIDELTEFYNIEFKEAIYNYQKSNGSAISDLTDVDFINDFIVLCYLLGNDFLPHFPSLQIKTGGIEYILGAYVELYDFYKKTIVDLSSGKVNVDLNQLGAILEILGSHENDYFKHVLPEAMDRNSRKKCFGTSQYEKELWNIENLKNVTIHDPIKLGVGEEDEWKFRYYEYYFKTSEHYKETVNDICMNYIEGILWVAQYYFEECQDWRWQYKYSHAPFISDVSHFLRRTDVNIQLKKSKPIKMYDQLLAVIPPFYKNLIPKNLISLMTNSNLIHMFPTYVELDMLHKEQLWQCVPLVPYLDIKEIENYTSKIKLDEGELKRLRIFE</sequence>
<keyword evidence="3" id="KW-0269">Exonuclease</keyword>
<dbReference type="GO" id="GO:0003723">
    <property type="term" value="F:RNA binding"/>
    <property type="evidence" value="ECO:0007669"/>
    <property type="project" value="TreeGrafter"/>
</dbReference>
<keyword evidence="2" id="KW-0378">Hydrolase</keyword>
<dbReference type="InterPro" id="IPR027073">
    <property type="entry name" value="5_3_exoribonuclease"/>
</dbReference>
<dbReference type="Gene3D" id="1.25.40.1050">
    <property type="match status" value="1"/>
</dbReference>
<evidence type="ECO:0000256" key="2">
    <source>
        <dbReference type="ARBA" id="ARBA00022801"/>
    </source>
</evidence>
<evidence type="ECO:0000256" key="1">
    <source>
        <dbReference type="ARBA" id="ARBA00022722"/>
    </source>
</evidence>
<evidence type="ECO:0000259" key="5">
    <source>
        <dbReference type="Pfam" id="PF17846"/>
    </source>
</evidence>
<dbReference type="GO" id="GO:0004534">
    <property type="term" value="F:5'-3' RNA exonuclease activity"/>
    <property type="evidence" value="ECO:0007669"/>
    <property type="project" value="TreeGrafter"/>
</dbReference>
<dbReference type="EMBL" id="MN739773">
    <property type="protein sequence ID" value="QHT25591.1"/>
    <property type="molecule type" value="Genomic_DNA"/>
</dbReference>
<dbReference type="Gene3D" id="3.40.50.12390">
    <property type="match status" value="1"/>
</dbReference>
<dbReference type="GO" id="GO:0000956">
    <property type="term" value="P:nuclear-transcribed mRNA catabolic process"/>
    <property type="evidence" value="ECO:0007669"/>
    <property type="project" value="TreeGrafter"/>
</dbReference>
<dbReference type="AlphaFoldDB" id="A0A6C0EAE7"/>
<evidence type="ECO:0000313" key="6">
    <source>
        <dbReference type="EMBL" id="QHT25591.1"/>
    </source>
</evidence>
<evidence type="ECO:0000259" key="4">
    <source>
        <dbReference type="Pfam" id="PF03159"/>
    </source>
</evidence>